<dbReference type="Proteomes" id="UP001219355">
    <property type="component" value="Chromosome 1"/>
</dbReference>
<feature type="region of interest" description="Disordered" evidence="1">
    <location>
        <begin position="283"/>
        <end position="413"/>
    </location>
</feature>
<proteinExistence type="predicted"/>
<feature type="compositionally biased region" description="Polar residues" evidence="1">
    <location>
        <begin position="357"/>
        <end position="370"/>
    </location>
</feature>
<organism evidence="2 3">
    <name type="scientific">Emydomyces testavorans</name>
    <dbReference type="NCBI Taxonomy" id="2070801"/>
    <lineage>
        <taxon>Eukaryota</taxon>
        <taxon>Fungi</taxon>
        <taxon>Dikarya</taxon>
        <taxon>Ascomycota</taxon>
        <taxon>Pezizomycotina</taxon>
        <taxon>Eurotiomycetes</taxon>
        <taxon>Eurotiomycetidae</taxon>
        <taxon>Onygenales</taxon>
        <taxon>Nannizziopsiaceae</taxon>
        <taxon>Emydomyces</taxon>
    </lineage>
</organism>
<reference evidence="2" key="1">
    <citation type="submission" date="2023-03" db="EMBL/GenBank/DDBJ databases">
        <title>Emydomyces testavorans Genome Sequence.</title>
        <authorList>
            <person name="Hoyer L."/>
        </authorList>
    </citation>
    <scope>NUCLEOTIDE SEQUENCE</scope>
    <source>
        <strain evidence="2">16-2883</strain>
    </source>
</reference>
<evidence type="ECO:0000313" key="3">
    <source>
        <dbReference type="Proteomes" id="UP001219355"/>
    </source>
</evidence>
<feature type="region of interest" description="Disordered" evidence="1">
    <location>
        <begin position="166"/>
        <end position="213"/>
    </location>
</feature>
<feature type="region of interest" description="Disordered" evidence="1">
    <location>
        <begin position="1"/>
        <end position="36"/>
    </location>
</feature>
<name>A0AAF0DB70_9EURO</name>
<evidence type="ECO:0000256" key="1">
    <source>
        <dbReference type="SAM" id="MobiDB-lite"/>
    </source>
</evidence>
<dbReference type="AlphaFoldDB" id="A0AAF0DB70"/>
<sequence>MTTTPPPRGRLRTPPAPLHGSAYNAYSPSSGSPRRSKRIATINGIQNASLHAQTSLSSDESHIIKNTLTSLPASHNHLENTTQEITITAGMLPTPAKTPRKKTVPDSGAVARTLFTKPTQAMDSEQAPHKRARGKKYSGFSLESFHSDPQQANLDSIEIYTDVRDRIPTMNPSDDNPFISHLKEADTPNDDESDGKAKRRKLGKGSKERDSMVDEMINRDDGVLYVFRGKKIFRRFEPEDMDDSSSDPGLLDSMDDVPINRTRRLTRSSIKPRVLFPTAEQLRARAAKAKATKEASREVNEEKAEEENPAKSSEVATSDAIKTPITPPSKMTRIATPATPLASGRSLRSRTKKSESEITPNISGSPSGNRFSPFDRWTRTKAQSSPAAKGKKRSSSTLGRTHQSQSKKVHQSE</sequence>
<dbReference type="EMBL" id="CP120627">
    <property type="protein sequence ID" value="WEW55073.1"/>
    <property type="molecule type" value="Genomic_DNA"/>
</dbReference>
<gene>
    <name evidence="2" type="ORF">PRK78_000501</name>
</gene>
<feature type="compositionally biased region" description="Basic and acidic residues" evidence="1">
    <location>
        <begin position="291"/>
        <end position="309"/>
    </location>
</feature>
<protein>
    <submittedName>
        <fullName evidence="2">Uncharacterized protein</fullName>
    </submittedName>
</protein>
<accession>A0AAF0DB70</accession>
<keyword evidence="3" id="KW-1185">Reference proteome</keyword>
<evidence type="ECO:0000313" key="2">
    <source>
        <dbReference type="EMBL" id="WEW55073.1"/>
    </source>
</evidence>
<feature type="compositionally biased region" description="Polar residues" evidence="1">
    <location>
        <begin position="395"/>
        <end position="404"/>
    </location>
</feature>